<sequence>MVRMRLEIKKLLRDIEEKKMLRVVMKKMRDMGGDILSDSSNFDSGKDSDKENSEKFRVFSQSDTYDPKFDLGRMFSSKNEFRVAVQSHAVKTRENVKITKMTIGEFMQDVGGRLAYHVKQCTSSWLGQKFEDAFRTDPGRNIKGWRHDTNHWGRWLLLKGPHWGVLLTAVSIDPNNDSFPLCYACVGGETRETWEWYLYLIKHDLHIENAHEWTFMSDKQKGLVPAFETVFPTSDNRFCVRHLHGNMKRAGFKGLAHKKALWKAASATTMGEFNARMREFAKLDVKASEWLSDKPPSQWSSVETYLRVYQYCIYPVNGPEKWKQTGGVPLLPPNLGRGVGRPPRARRMEHDEARNK</sequence>
<protein>
    <recommendedName>
        <fullName evidence="5">MULE transposase domain-containing protein</fullName>
    </recommendedName>
</protein>
<dbReference type="EMBL" id="JACGWL010000583">
    <property type="protein sequence ID" value="KAK4383291.1"/>
    <property type="molecule type" value="Genomic_DNA"/>
</dbReference>
<dbReference type="PANTHER" id="PTHR31973">
    <property type="entry name" value="POLYPROTEIN, PUTATIVE-RELATED"/>
    <property type="match status" value="1"/>
</dbReference>
<comment type="caution">
    <text evidence="6">The sequence shown here is derived from an EMBL/GenBank/DDBJ whole genome shotgun (WGS) entry which is preliminary data.</text>
</comment>
<dbReference type="GO" id="GO:0004803">
    <property type="term" value="F:transposase activity"/>
    <property type="evidence" value="ECO:0007669"/>
    <property type="project" value="InterPro"/>
</dbReference>
<keyword evidence="3" id="KW-0233">DNA recombination</keyword>
<evidence type="ECO:0000313" key="7">
    <source>
        <dbReference type="Proteomes" id="UP001289374"/>
    </source>
</evidence>
<reference evidence="6" key="2">
    <citation type="journal article" date="2024" name="Plant">
        <title>Genomic evolution and insights into agronomic trait innovations of Sesamum species.</title>
        <authorList>
            <person name="Miao H."/>
            <person name="Wang L."/>
            <person name="Qu L."/>
            <person name="Liu H."/>
            <person name="Sun Y."/>
            <person name="Le M."/>
            <person name="Wang Q."/>
            <person name="Wei S."/>
            <person name="Zheng Y."/>
            <person name="Lin W."/>
            <person name="Duan Y."/>
            <person name="Cao H."/>
            <person name="Xiong S."/>
            <person name="Wang X."/>
            <person name="Wei L."/>
            <person name="Li C."/>
            <person name="Ma Q."/>
            <person name="Ju M."/>
            <person name="Zhao R."/>
            <person name="Li G."/>
            <person name="Mu C."/>
            <person name="Tian Q."/>
            <person name="Mei H."/>
            <person name="Zhang T."/>
            <person name="Gao T."/>
            <person name="Zhang H."/>
        </authorList>
    </citation>
    <scope>NUCLEOTIDE SEQUENCE</scope>
    <source>
        <strain evidence="6">K16</strain>
    </source>
</reference>
<accession>A0AAE1VZZ1</accession>
<keyword evidence="1" id="KW-0815">Transposition</keyword>
<dbReference type="PANTHER" id="PTHR31973:SF191">
    <property type="entry name" value="OS05G0489400 PROTEIN"/>
    <property type="match status" value="1"/>
</dbReference>
<proteinExistence type="predicted"/>
<feature type="compositionally biased region" description="Basic and acidic residues" evidence="4">
    <location>
        <begin position="346"/>
        <end position="356"/>
    </location>
</feature>
<evidence type="ECO:0000256" key="3">
    <source>
        <dbReference type="ARBA" id="ARBA00023172"/>
    </source>
</evidence>
<name>A0AAE1VZZ1_9LAMI</name>
<dbReference type="GO" id="GO:0003677">
    <property type="term" value="F:DNA binding"/>
    <property type="evidence" value="ECO:0007669"/>
    <property type="project" value="UniProtKB-KW"/>
</dbReference>
<feature type="region of interest" description="Disordered" evidence="4">
    <location>
        <begin position="325"/>
        <end position="356"/>
    </location>
</feature>
<dbReference type="Proteomes" id="UP001289374">
    <property type="component" value="Unassembled WGS sequence"/>
</dbReference>
<reference evidence="6" key="1">
    <citation type="submission" date="2020-06" db="EMBL/GenBank/DDBJ databases">
        <authorList>
            <person name="Li T."/>
            <person name="Hu X."/>
            <person name="Zhang T."/>
            <person name="Song X."/>
            <person name="Zhang H."/>
            <person name="Dai N."/>
            <person name="Sheng W."/>
            <person name="Hou X."/>
            <person name="Wei L."/>
        </authorList>
    </citation>
    <scope>NUCLEOTIDE SEQUENCE</scope>
    <source>
        <strain evidence="6">K16</strain>
        <tissue evidence="6">Leaf</tissue>
    </source>
</reference>
<evidence type="ECO:0000259" key="5">
    <source>
        <dbReference type="Pfam" id="PF10551"/>
    </source>
</evidence>
<dbReference type="InterPro" id="IPR001207">
    <property type="entry name" value="Transposase_mutator"/>
</dbReference>
<evidence type="ECO:0000256" key="4">
    <source>
        <dbReference type="SAM" id="MobiDB-lite"/>
    </source>
</evidence>
<dbReference type="PROSITE" id="PS01007">
    <property type="entry name" value="TRANSPOSASE_MUTATOR"/>
    <property type="match status" value="1"/>
</dbReference>
<keyword evidence="7" id="KW-1185">Reference proteome</keyword>
<dbReference type="AlphaFoldDB" id="A0AAE1VZZ1"/>
<keyword evidence="2" id="KW-0238">DNA-binding</keyword>
<feature type="domain" description="MULE transposase" evidence="5">
    <location>
        <begin position="164"/>
        <end position="244"/>
    </location>
</feature>
<organism evidence="6 7">
    <name type="scientific">Sesamum angolense</name>
    <dbReference type="NCBI Taxonomy" id="2727404"/>
    <lineage>
        <taxon>Eukaryota</taxon>
        <taxon>Viridiplantae</taxon>
        <taxon>Streptophyta</taxon>
        <taxon>Embryophyta</taxon>
        <taxon>Tracheophyta</taxon>
        <taxon>Spermatophyta</taxon>
        <taxon>Magnoliopsida</taxon>
        <taxon>eudicotyledons</taxon>
        <taxon>Gunneridae</taxon>
        <taxon>Pentapetalae</taxon>
        <taxon>asterids</taxon>
        <taxon>lamiids</taxon>
        <taxon>Lamiales</taxon>
        <taxon>Pedaliaceae</taxon>
        <taxon>Sesamum</taxon>
    </lineage>
</organism>
<dbReference type="Pfam" id="PF10551">
    <property type="entry name" value="MULE"/>
    <property type="match status" value="1"/>
</dbReference>
<gene>
    <name evidence="6" type="ORF">Sango_2791000</name>
</gene>
<dbReference type="InterPro" id="IPR018289">
    <property type="entry name" value="MULE_transposase_dom"/>
</dbReference>
<evidence type="ECO:0000256" key="1">
    <source>
        <dbReference type="ARBA" id="ARBA00022578"/>
    </source>
</evidence>
<evidence type="ECO:0000256" key="2">
    <source>
        <dbReference type="ARBA" id="ARBA00023125"/>
    </source>
</evidence>
<evidence type="ECO:0000313" key="6">
    <source>
        <dbReference type="EMBL" id="KAK4383291.1"/>
    </source>
</evidence>
<dbReference type="GO" id="GO:0006313">
    <property type="term" value="P:DNA transposition"/>
    <property type="evidence" value="ECO:0007669"/>
    <property type="project" value="InterPro"/>
</dbReference>